<keyword evidence="1" id="KW-1133">Transmembrane helix</keyword>
<evidence type="ECO:0000256" key="1">
    <source>
        <dbReference type="SAM" id="Phobius"/>
    </source>
</evidence>
<sequence>MVGPSLTEEDRRVASRRLKAGFVLLVGLSAGLVSYQAGATLREGAIVVGAALAVGAALLWFVVRLLRGVQSPTQRRPRR</sequence>
<feature type="transmembrane region" description="Helical" evidence="1">
    <location>
        <begin position="20"/>
        <end position="38"/>
    </location>
</feature>
<name>A0A7D5L2L6_9EURY</name>
<evidence type="ECO:0000313" key="2">
    <source>
        <dbReference type="EMBL" id="QLG26643.1"/>
    </source>
</evidence>
<protein>
    <submittedName>
        <fullName evidence="2">Uncharacterized protein</fullName>
    </submittedName>
</protein>
<reference evidence="2 3" key="1">
    <citation type="submission" date="2020-07" db="EMBL/GenBank/DDBJ databases">
        <title>Gai3-2, isolated from salt lake.</title>
        <authorList>
            <person name="Cui H."/>
            <person name="Shi X."/>
        </authorList>
    </citation>
    <scope>NUCLEOTIDE SEQUENCE [LARGE SCALE GENOMIC DNA]</scope>
    <source>
        <strain evidence="2 3">Gai3-2</strain>
    </source>
</reference>
<keyword evidence="1" id="KW-0472">Membrane</keyword>
<keyword evidence="1" id="KW-0812">Transmembrane</keyword>
<dbReference type="KEGG" id="halg:HUG10_03400"/>
<dbReference type="EMBL" id="CP058529">
    <property type="protein sequence ID" value="QLG26643.1"/>
    <property type="molecule type" value="Genomic_DNA"/>
</dbReference>
<accession>A0A7D5L2L6</accession>
<gene>
    <name evidence="2" type="ORF">HUG10_03400</name>
</gene>
<feature type="transmembrane region" description="Helical" evidence="1">
    <location>
        <begin position="44"/>
        <end position="66"/>
    </location>
</feature>
<keyword evidence="3" id="KW-1185">Reference proteome</keyword>
<dbReference type="GeneID" id="56027847"/>
<proteinExistence type="predicted"/>
<dbReference type="AlphaFoldDB" id="A0A7D5L2L6"/>
<dbReference type="RefSeq" id="WP_179168218.1">
    <property type="nucleotide sequence ID" value="NZ_CP058529.1"/>
</dbReference>
<evidence type="ECO:0000313" key="3">
    <source>
        <dbReference type="Proteomes" id="UP000509750"/>
    </source>
</evidence>
<organism evidence="2 3">
    <name type="scientific">Halorarum halophilum</name>
    <dbReference type="NCBI Taxonomy" id="2743090"/>
    <lineage>
        <taxon>Archaea</taxon>
        <taxon>Methanobacteriati</taxon>
        <taxon>Methanobacteriota</taxon>
        <taxon>Stenosarchaea group</taxon>
        <taxon>Halobacteria</taxon>
        <taxon>Halobacteriales</taxon>
        <taxon>Haloferacaceae</taxon>
        <taxon>Halorarum</taxon>
    </lineage>
</organism>
<dbReference type="Proteomes" id="UP000509750">
    <property type="component" value="Chromosome"/>
</dbReference>